<name>A0A1H9D063_9HYPH</name>
<dbReference type="STRING" id="1855383.SAMN05216548_102305"/>
<evidence type="ECO:0000256" key="1">
    <source>
        <dbReference type="ARBA" id="ARBA00004651"/>
    </source>
</evidence>
<dbReference type="GO" id="GO:0015920">
    <property type="term" value="P:lipopolysaccharide transport"/>
    <property type="evidence" value="ECO:0007669"/>
    <property type="project" value="TreeGrafter"/>
</dbReference>
<feature type="transmembrane region" description="Helical" evidence="6">
    <location>
        <begin position="304"/>
        <end position="324"/>
    </location>
</feature>
<dbReference type="PANTHER" id="PTHR33529">
    <property type="entry name" value="SLR0882 PROTEIN-RELATED"/>
    <property type="match status" value="1"/>
</dbReference>
<feature type="transmembrane region" description="Helical" evidence="6">
    <location>
        <begin position="14"/>
        <end position="35"/>
    </location>
</feature>
<dbReference type="Pfam" id="PF03739">
    <property type="entry name" value="LptF_LptG"/>
    <property type="match status" value="1"/>
</dbReference>
<protein>
    <submittedName>
        <fullName evidence="7">Lipopolysaccharide export system permease protein</fullName>
    </submittedName>
</protein>
<proteinExistence type="predicted"/>
<keyword evidence="3 6" id="KW-0812">Transmembrane</keyword>
<dbReference type="InterPro" id="IPR005495">
    <property type="entry name" value="LptG/LptF_permease"/>
</dbReference>
<evidence type="ECO:0000256" key="6">
    <source>
        <dbReference type="SAM" id="Phobius"/>
    </source>
</evidence>
<keyword evidence="8" id="KW-1185">Reference proteome</keyword>
<feature type="transmembrane region" description="Helical" evidence="6">
    <location>
        <begin position="63"/>
        <end position="85"/>
    </location>
</feature>
<evidence type="ECO:0000256" key="3">
    <source>
        <dbReference type="ARBA" id="ARBA00022692"/>
    </source>
</evidence>
<organism evidence="7 8">
    <name type="scientific">Faunimonas pinastri</name>
    <dbReference type="NCBI Taxonomy" id="1855383"/>
    <lineage>
        <taxon>Bacteria</taxon>
        <taxon>Pseudomonadati</taxon>
        <taxon>Pseudomonadota</taxon>
        <taxon>Alphaproteobacteria</taxon>
        <taxon>Hyphomicrobiales</taxon>
        <taxon>Afifellaceae</taxon>
        <taxon>Faunimonas</taxon>
    </lineage>
</organism>
<evidence type="ECO:0000313" key="8">
    <source>
        <dbReference type="Proteomes" id="UP000199647"/>
    </source>
</evidence>
<dbReference type="Proteomes" id="UP000199647">
    <property type="component" value="Unassembled WGS sequence"/>
</dbReference>
<feature type="transmembrane region" description="Helical" evidence="6">
    <location>
        <begin position="336"/>
        <end position="355"/>
    </location>
</feature>
<dbReference type="RefSeq" id="WP_092495463.1">
    <property type="nucleotide sequence ID" value="NZ_FOFG01000002.1"/>
</dbReference>
<feature type="transmembrane region" description="Helical" evidence="6">
    <location>
        <begin position="97"/>
        <end position="121"/>
    </location>
</feature>
<keyword evidence="4 6" id="KW-1133">Transmembrane helix</keyword>
<evidence type="ECO:0000256" key="4">
    <source>
        <dbReference type="ARBA" id="ARBA00022989"/>
    </source>
</evidence>
<dbReference type="NCBIfam" id="TIGR04408">
    <property type="entry name" value="LptG_lptG"/>
    <property type="match status" value="1"/>
</dbReference>
<dbReference type="PANTHER" id="PTHR33529:SF2">
    <property type="entry name" value="LIPOPOLYSACCHARIDE EXPORT SYSTEM PERMEASE PROTEIN LPTG"/>
    <property type="match status" value="1"/>
</dbReference>
<reference evidence="7 8" key="1">
    <citation type="submission" date="2016-10" db="EMBL/GenBank/DDBJ databases">
        <authorList>
            <person name="de Groot N.N."/>
        </authorList>
    </citation>
    <scope>NUCLEOTIDE SEQUENCE [LARGE SCALE GENOMIC DNA]</scope>
    <source>
        <strain evidence="7 8">A52C2</strain>
    </source>
</reference>
<dbReference type="GO" id="GO:0043190">
    <property type="term" value="C:ATP-binding cassette (ABC) transporter complex"/>
    <property type="evidence" value="ECO:0007669"/>
    <property type="project" value="InterPro"/>
</dbReference>
<dbReference type="GO" id="GO:0055085">
    <property type="term" value="P:transmembrane transport"/>
    <property type="evidence" value="ECO:0007669"/>
    <property type="project" value="InterPro"/>
</dbReference>
<dbReference type="OrthoDB" id="9798468at2"/>
<keyword evidence="5 6" id="KW-0472">Membrane</keyword>
<dbReference type="InterPro" id="IPR030923">
    <property type="entry name" value="LptG"/>
</dbReference>
<comment type="subcellular location">
    <subcellularLocation>
        <location evidence="1">Cell membrane</location>
        <topology evidence="1">Multi-pass membrane protein</topology>
    </subcellularLocation>
</comment>
<evidence type="ECO:0000256" key="2">
    <source>
        <dbReference type="ARBA" id="ARBA00022475"/>
    </source>
</evidence>
<accession>A0A1H9D063</accession>
<sequence length="360" mass="38928">MLPGILNRYIARRFISYLLLVVISVYLIMFLVDFLELVRRLSDKPNFGAFEAILMSLMRTPQLLELLLPFIFLFSSMLCLFSLSRKLELVVARASGISAWGFLAAPFMIAIAVGLFSSLALNPIATTLKDRADAMEATMDNSTDSPDQGGVWFRQDGSAGPSIVYAKHFDADTLTLQGVVVFLLERSGAFRQKLVAPSATYADGAWTIHNATVSSASAAPTGVSSFTLPTNLSTTELQHTLSEPDVYSIWSLPDAIRTARRTGLNTDRVRLAFHLLLERPLYLLAMVGIAATVSLRLVRYGGTGRLILTGVGAGFLLYVATKIVNDLGGNGIINPALAAWSPAVIALVFGATALLHQEDG</sequence>
<evidence type="ECO:0000313" key="7">
    <source>
        <dbReference type="EMBL" id="SEQ06769.1"/>
    </source>
</evidence>
<feature type="transmembrane region" description="Helical" evidence="6">
    <location>
        <begin position="280"/>
        <end position="298"/>
    </location>
</feature>
<dbReference type="EMBL" id="FOFG01000002">
    <property type="protein sequence ID" value="SEQ06769.1"/>
    <property type="molecule type" value="Genomic_DNA"/>
</dbReference>
<keyword evidence="2" id="KW-1003">Cell membrane</keyword>
<gene>
    <name evidence="7" type="ORF">SAMN05216548_102305</name>
</gene>
<evidence type="ECO:0000256" key="5">
    <source>
        <dbReference type="ARBA" id="ARBA00023136"/>
    </source>
</evidence>
<dbReference type="AlphaFoldDB" id="A0A1H9D063"/>